<organism evidence="1 2">
    <name type="scientific">Choristoneura fumiferana</name>
    <name type="common">Spruce budworm moth</name>
    <name type="synonym">Archips fumiferana</name>
    <dbReference type="NCBI Taxonomy" id="7141"/>
    <lineage>
        <taxon>Eukaryota</taxon>
        <taxon>Metazoa</taxon>
        <taxon>Ecdysozoa</taxon>
        <taxon>Arthropoda</taxon>
        <taxon>Hexapoda</taxon>
        <taxon>Insecta</taxon>
        <taxon>Pterygota</taxon>
        <taxon>Neoptera</taxon>
        <taxon>Endopterygota</taxon>
        <taxon>Lepidoptera</taxon>
        <taxon>Glossata</taxon>
        <taxon>Ditrysia</taxon>
        <taxon>Tortricoidea</taxon>
        <taxon>Tortricidae</taxon>
        <taxon>Tortricinae</taxon>
        <taxon>Choristoneura</taxon>
    </lineage>
</organism>
<protein>
    <submittedName>
        <fullName evidence="1">Uncharacterized protein</fullName>
    </submittedName>
</protein>
<sequence>MSDKVDIGLLEEKSSWLLHPRFFPSKIGGKPAWLDLESIPHPKELTCKQCEEPMIMICQVYAPYEESDDCFHRTIFIFICKNGSCCSLNSSNNLVILRCQLPRENKFYSFEPYKDNENEKFPMDQWPKLCELCGLRAPSHCSKCKKTYYCSRKHQVLDWQKGHKELCQSLQAGNILNNYFTVTEAGKSILYKEWELIVDEEDDEPAATVDINQEMEILNNMIKEKKAGTLSEVSESELEEYTSRGIPEDKVFKKFNKRISRHPDQVLRYERGGRPLWITGNTENIEMNIDKCEYCNGERQFEFQIMPQLLNFINVGLDFNSVDWGVLVVYTCKASCNGGPVYKKEIIIKQDLTN</sequence>
<accession>A0ACC0JXI8</accession>
<keyword evidence="2" id="KW-1185">Reference proteome</keyword>
<evidence type="ECO:0000313" key="1">
    <source>
        <dbReference type="EMBL" id="KAI8428887.1"/>
    </source>
</evidence>
<dbReference type="EMBL" id="CM046112">
    <property type="protein sequence ID" value="KAI8428887.1"/>
    <property type="molecule type" value="Genomic_DNA"/>
</dbReference>
<reference evidence="1 2" key="1">
    <citation type="journal article" date="2022" name="Genome Biol. Evol.">
        <title>The Spruce Budworm Genome: Reconstructing the Evolutionary History of Antifreeze Proteins.</title>
        <authorList>
            <person name="Beliveau C."/>
            <person name="Gagne P."/>
            <person name="Picq S."/>
            <person name="Vernygora O."/>
            <person name="Keeling C.I."/>
            <person name="Pinkney K."/>
            <person name="Doucet D."/>
            <person name="Wen F."/>
            <person name="Johnston J.S."/>
            <person name="Maaroufi H."/>
            <person name="Boyle B."/>
            <person name="Laroche J."/>
            <person name="Dewar K."/>
            <person name="Juretic N."/>
            <person name="Blackburn G."/>
            <person name="Nisole A."/>
            <person name="Brunet B."/>
            <person name="Brandao M."/>
            <person name="Lumley L."/>
            <person name="Duan J."/>
            <person name="Quan G."/>
            <person name="Lucarotti C.J."/>
            <person name="Roe A.D."/>
            <person name="Sperling F.A.H."/>
            <person name="Levesque R.C."/>
            <person name="Cusson M."/>
        </authorList>
    </citation>
    <scope>NUCLEOTIDE SEQUENCE [LARGE SCALE GENOMIC DNA]</scope>
    <source>
        <strain evidence="1">Glfc:IPQL:Cfum</strain>
    </source>
</reference>
<gene>
    <name evidence="1" type="ORF">MSG28_007522</name>
</gene>
<evidence type="ECO:0000313" key="2">
    <source>
        <dbReference type="Proteomes" id="UP001064048"/>
    </source>
</evidence>
<proteinExistence type="predicted"/>
<comment type="caution">
    <text evidence="1">The sequence shown here is derived from an EMBL/GenBank/DDBJ whole genome shotgun (WGS) entry which is preliminary data.</text>
</comment>
<name>A0ACC0JXI8_CHOFU</name>
<dbReference type="Proteomes" id="UP001064048">
    <property type="component" value="Chromosome 12"/>
</dbReference>